<feature type="region of interest" description="Disordered" evidence="1">
    <location>
        <begin position="368"/>
        <end position="398"/>
    </location>
</feature>
<proteinExistence type="predicted"/>
<dbReference type="InterPro" id="IPR014770">
    <property type="entry name" value="Munc13_1"/>
</dbReference>
<evidence type="ECO:0008006" key="7">
    <source>
        <dbReference type="Google" id="ProtNLM"/>
    </source>
</evidence>
<dbReference type="Pfam" id="PF00168">
    <property type="entry name" value="C2"/>
    <property type="match status" value="1"/>
</dbReference>
<organism evidence="5 6">
    <name type="scientific">Lepraria finkii</name>
    <dbReference type="NCBI Taxonomy" id="1340010"/>
    <lineage>
        <taxon>Eukaryota</taxon>
        <taxon>Fungi</taxon>
        <taxon>Dikarya</taxon>
        <taxon>Ascomycota</taxon>
        <taxon>Pezizomycotina</taxon>
        <taxon>Lecanoromycetes</taxon>
        <taxon>OSLEUM clade</taxon>
        <taxon>Lecanoromycetidae</taxon>
        <taxon>Lecanorales</taxon>
        <taxon>Lecanorineae</taxon>
        <taxon>Stereocaulaceae</taxon>
        <taxon>Lepraria</taxon>
    </lineage>
</organism>
<sequence>MLVGSLVNNTQELVDEPPAPVMSTSSTQSRGIDRRIHSLQNGSLSREGSYTRKRIISHNDAYLYALRVAYLAYLLQPRARRTQHVPAPQAPVQRSSTTVNDLLRDLTLMRDSKSTRFPHGFMAKLKERLMGLLMGKEKRPEYNDAAVKRSFAAFYNAFSEPSFEKRMEKDRRVEDLVLIFFSNATKELSKGKQPRDDAWRLMADRHLALFVRLVSLVLKDHDWVRDRPELTSRLTTLESKLLAHDQDLSAPTQNGGGGTTIEVVIPLSYEVKDMPLVQVVARIFGLRNTQVQSDINKYKAVWTEKAALQDLKTYQTLLNLNLKQTLRNDDFDLDEAYEQWKQGEVHDLSQMMLAILQANPELAKGTSGILPQFGQQANGSAAEHQHPETARRQSENSRVSSYVLDQSVDMSSIGSNSQGSDSAVEDDGTFTYIPPDARAFYRFIVAQALTYDMNDKDFQPPSSHVSSEAPLVKILSKQSTELLNEICLRWRLPYVSRTILFLDVIRDKFVDQEITLDTLDDAFNFIKEPLPETRKTSNSMTSLLHDRSKWLLADTVLNQQILSALHVALLRDLYDVLQHCYEQKPPSVGPIVLVLENHIYDDPGFSQAQEDVNAYRTQLHSGLQEKAHEMYKAFLEEKVPSDHTVWEFFHVIELGKAVVALAQKIQKRYRKNPEVMGVNPLTALVETILPLYAEDAREIVRSILELANERNEQVPVEDGFQLYGELVEIRRIHSECLPNIAFAFHIEELLADFVWRWIRMTEASIIDWVDQAIKQDNFRVRSENNEIPTEDQRHSVSVIDIFSSFNQTIDRIVQLNWDDDLQYAKFMTALAKVVGAGIARYCEVAEQKFSKEMDRMTPEQEAATNQSRQEKWLSMAKDAWNNKEKIEPFHFFPESFVKLNNIDFASGQLDKLEHEVNVDACAAVIHSHQPPITQRPKKVNNYVFTIKIVEAEDLKACDVGGYSDPYVVLGDEYQKRLAKTRIIYRNLNPRWDETVDITTQGPLNIIATVWDWDAMGDHDCVGRASLKLDPSHFGDFLPREYWLDLDSQGRILLRVSMEGERDDIQFYFGKAFRTLKRTERDMTRKITDKLSAYINHSLSRRALRSLLSKGISMSSISKITMSSASNYFNRSKPQQMTTQPPSDAEVTNALKPLFTYFDDNFAIMNQTLTSASMIAVMTRLWKEVLVTIEALLVPPLSDKPSQQRQLNQQELDVVFKWLQLLFDFFHAVDEETGEANGVPLNVLKSPKYFDITNLNFFYFETTESLIRTSERMASATAARQQQHRNRLSLPTSISSHAFGGAAGLVALTSTRRSKSIMLSRNLGTMRKAKEEKWKEAQADPNDDMILRILRMRPEAEKYLKDRSRQKERLAAAAAAEMIVKQSLLAGGGRMMGNLPRR</sequence>
<feature type="domain" description="MHD2" evidence="4">
    <location>
        <begin position="1147"/>
        <end position="1269"/>
    </location>
</feature>
<dbReference type="InterPro" id="IPR052811">
    <property type="entry name" value="Glucose_resp_signaling"/>
</dbReference>
<dbReference type="Proteomes" id="UP001590951">
    <property type="component" value="Unassembled WGS sequence"/>
</dbReference>
<dbReference type="SMART" id="SM00239">
    <property type="entry name" value="C2"/>
    <property type="match status" value="1"/>
</dbReference>
<keyword evidence="6" id="KW-1185">Reference proteome</keyword>
<dbReference type="EMBL" id="JBHFEH010000050">
    <property type="protein sequence ID" value="KAL2050251.1"/>
    <property type="molecule type" value="Genomic_DNA"/>
</dbReference>
<feature type="domain" description="MHD1" evidence="3">
    <location>
        <begin position="720"/>
        <end position="845"/>
    </location>
</feature>
<evidence type="ECO:0000259" key="4">
    <source>
        <dbReference type="PROSITE" id="PS51259"/>
    </source>
</evidence>
<protein>
    <recommendedName>
        <fullName evidence="7">C2 domain containing protein</fullName>
    </recommendedName>
</protein>
<dbReference type="PROSITE" id="PS51258">
    <property type="entry name" value="MHD1"/>
    <property type="match status" value="1"/>
</dbReference>
<gene>
    <name evidence="5" type="ORF">ABVK25_009478</name>
</gene>
<evidence type="ECO:0000313" key="5">
    <source>
        <dbReference type="EMBL" id="KAL2050251.1"/>
    </source>
</evidence>
<dbReference type="Gene3D" id="1.20.58.1100">
    <property type="match status" value="1"/>
</dbReference>
<comment type="caution">
    <text evidence="5">The sequence shown here is derived from an EMBL/GenBank/DDBJ whole genome shotgun (WGS) entry which is preliminary data.</text>
</comment>
<accession>A0ABR4AZY2</accession>
<dbReference type="SUPFAM" id="SSF49562">
    <property type="entry name" value="C2 domain (Calcium/lipid-binding domain, CaLB)"/>
    <property type="match status" value="1"/>
</dbReference>
<feature type="region of interest" description="Disordered" evidence="1">
    <location>
        <begin position="1"/>
        <end position="30"/>
    </location>
</feature>
<dbReference type="Gene3D" id="2.60.40.150">
    <property type="entry name" value="C2 domain"/>
    <property type="match status" value="1"/>
</dbReference>
<dbReference type="Pfam" id="PF06292">
    <property type="entry name" value="MUN"/>
    <property type="match status" value="1"/>
</dbReference>
<dbReference type="InterPro" id="IPR014772">
    <property type="entry name" value="Munc13_dom-2"/>
</dbReference>
<reference evidence="5 6" key="1">
    <citation type="submission" date="2024-09" db="EMBL/GenBank/DDBJ databases">
        <title>Rethinking Asexuality: The Enigmatic Case of Functional Sexual Genes in Lepraria (Stereocaulaceae).</title>
        <authorList>
            <person name="Doellman M."/>
            <person name="Sun Y."/>
            <person name="Barcenas-Pena A."/>
            <person name="Lumbsch H.T."/>
            <person name="Grewe F."/>
        </authorList>
    </citation>
    <scope>NUCLEOTIDE SEQUENCE [LARGE SCALE GENOMIC DNA]</scope>
    <source>
        <strain evidence="5 6">Grewe 0041</strain>
    </source>
</reference>
<dbReference type="InterPro" id="IPR010439">
    <property type="entry name" value="MUN_dom"/>
</dbReference>
<dbReference type="Gene3D" id="1.10.357.50">
    <property type="match status" value="1"/>
</dbReference>
<feature type="compositionally biased region" description="Polar residues" evidence="1">
    <location>
        <begin position="1"/>
        <end position="12"/>
    </location>
</feature>
<feature type="compositionally biased region" description="Basic and acidic residues" evidence="1">
    <location>
        <begin position="383"/>
        <end position="395"/>
    </location>
</feature>
<dbReference type="CDD" id="cd04043">
    <property type="entry name" value="C2_Munc13_fungal"/>
    <property type="match status" value="1"/>
</dbReference>
<dbReference type="PANTHER" id="PTHR47263">
    <property type="entry name" value="ADENYLATE CYCLASE ACTIVATION PROTEIN GIT1"/>
    <property type="match status" value="1"/>
</dbReference>
<feature type="domain" description="C2" evidence="2">
    <location>
        <begin position="926"/>
        <end position="1041"/>
    </location>
</feature>
<dbReference type="PROSITE" id="PS51259">
    <property type="entry name" value="MHD2"/>
    <property type="match status" value="1"/>
</dbReference>
<dbReference type="InterPro" id="IPR035892">
    <property type="entry name" value="C2_domain_sf"/>
</dbReference>
<dbReference type="PANTHER" id="PTHR47263:SF1">
    <property type="entry name" value="C2 DOMAIN PROTEIN (AFU_ORTHOLOGUE AFUA_7G02350)"/>
    <property type="match status" value="1"/>
</dbReference>
<dbReference type="InterPro" id="IPR000008">
    <property type="entry name" value="C2_dom"/>
</dbReference>
<evidence type="ECO:0000259" key="3">
    <source>
        <dbReference type="PROSITE" id="PS51258"/>
    </source>
</evidence>
<evidence type="ECO:0000256" key="1">
    <source>
        <dbReference type="SAM" id="MobiDB-lite"/>
    </source>
</evidence>
<dbReference type="PROSITE" id="PS50004">
    <property type="entry name" value="C2"/>
    <property type="match status" value="1"/>
</dbReference>
<name>A0ABR4AZY2_9LECA</name>
<evidence type="ECO:0000313" key="6">
    <source>
        <dbReference type="Proteomes" id="UP001590951"/>
    </source>
</evidence>
<evidence type="ECO:0000259" key="2">
    <source>
        <dbReference type="PROSITE" id="PS50004"/>
    </source>
</evidence>